<sequence>MASTDPLATAFALWNLLQTRQPQWNRLIHVDDETLMRIINYLGQTQQVTSSDTDTTTVDIRLSGSWDVRQVMDRRFAPVSNASDAIDREAHRRLPSTAMVIIAFRSTGRSLPSGVGSEQAEIIVSRAVQFISRHILQVNDLFSLMIGAYALSVATDATSQQKIMLAVRKIDTYRQKGEYTYFANYPIPPPKWEIDQAGRRIENPRLEMPNDGYGVACSSMYFLLMQEQGSWTFRTPEALDMVHWMASERNHVAGFASTFDSLIALHALRKFALADTNRALYRMAVDQRISSSSIWRNRIYVHKQNYSTVTNTIFPPDEVWGDVTMKAEGTGRLLLQMDVTVNVEYTPLQKMPRNPNDTQEVLRSFEIECNPGFAGRNNSIMVMNTCGRWVGTTGPEPLEQSGMAVFTVGLPTGFVVLNDELRNYVTSRKVPNLRFARTWSNMVHFFFDTITTNLTCVQFRAERYYPVANITQQQVCSAYEYYEPGRYNNSMYNVVSLYTNSICNVCGSFACPYCPDYNGSKRRKPNTSILLFTAVLVMWVQSWPLQSSWFGLDFLPIRSPPIS</sequence>
<dbReference type="InterPro" id="IPR036595">
    <property type="entry name" value="A-macroglobulin_rcpt-bd_sf"/>
</dbReference>
<dbReference type="SUPFAM" id="SSF49410">
    <property type="entry name" value="Alpha-macroglobulin receptor domain"/>
    <property type="match status" value="1"/>
</dbReference>
<dbReference type="Pfam" id="PF07678">
    <property type="entry name" value="TED_complement"/>
    <property type="match status" value="1"/>
</dbReference>
<accession>A0A183AF20</accession>
<dbReference type="Gene3D" id="2.60.40.690">
    <property type="entry name" value="Alpha-macroglobulin, receptor-binding domain"/>
    <property type="match status" value="1"/>
</dbReference>
<dbReference type="InterPro" id="IPR050473">
    <property type="entry name" value="A2M/Complement_sys"/>
</dbReference>
<dbReference type="InterPro" id="IPR011626">
    <property type="entry name" value="Alpha-macroglobulin_TED"/>
</dbReference>
<feature type="domain" description="Alpha-macroglobulin receptor-binding" evidence="1">
    <location>
        <begin position="401"/>
        <end position="492"/>
    </location>
</feature>
<dbReference type="Proteomes" id="UP000272942">
    <property type="component" value="Unassembled WGS sequence"/>
</dbReference>
<proteinExistence type="predicted"/>
<dbReference type="PANTHER" id="PTHR11412:SF146">
    <property type="entry name" value="CD109 ANTIGEN"/>
    <property type="match status" value="1"/>
</dbReference>
<dbReference type="PANTHER" id="PTHR11412">
    <property type="entry name" value="MACROGLOBULIN / COMPLEMENT"/>
    <property type="match status" value="1"/>
</dbReference>
<dbReference type="GO" id="GO:0005615">
    <property type="term" value="C:extracellular space"/>
    <property type="evidence" value="ECO:0007669"/>
    <property type="project" value="InterPro"/>
</dbReference>
<organism evidence="4">
    <name type="scientific">Echinostoma caproni</name>
    <dbReference type="NCBI Taxonomy" id="27848"/>
    <lineage>
        <taxon>Eukaryota</taxon>
        <taxon>Metazoa</taxon>
        <taxon>Spiralia</taxon>
        <taxon>Lophotrochozoa</taxon>
        <taxon>Platyhelminthes</taxon>
        <taxon>Trematoda</taxon>
        <taxon>Digenea</taxon>
        <taxon>Plagiorchiida</taxon>
        <taxon>Echinostomata</taxon>
        <taxon>Echinostomatoidea</taxon>
        <taxon>Echinostomatidae</taxon>
        <taxon>Echinostoma</taxon>
    </lineage>
</organism>
<dbReference type="InterPro" id="IPR008930">
    <property type="entry name" value="Terpenoid_cyclase/PrenylTrfase"/>
</dbReference>
<keyword evidence="3" id="KW-1185">Reference proteome</keyword>
<gene>
    <name evidence="2" type="ORF">ECPE_LOCUS5555</name>
</gene>
<dbReference type="Gene3D" id="1.50.10.20">
    <property type="match status" value="1"/>
</dbReference>
<dbReference type="EMBL" id="UZAN01042421">
    <property type="protein sequence ID" value="VDP75875.1"/>
    <property type="molecule type" value="Genomic_DNA"/>
</dbReference>
<evidence type="ECO:0000313" key="4">
    <source>
        <dbReference type="WBParaSite" id="ECPE_0000556801-mRNA-1"/>
    </source>
</evidence>
<reference evidence="2 3" key="2">
    <citation type="submission" date="2018-11" db="EMBL/GenBank/DDBJ databases">
        <authorList>
            <consortium name="Pathogen Informatics"/>
        </authorList>
    </citation>
    <scope>NUCLEOTIDE SEQUENCE [LARGE SCALE GENOMIC DNA]</scope>
    <source>
        <strain evidence="2 3">Egypt</strain>
    </source>
</reference>
<protein>
    <submittedName>
        <fullName evidence="4">A2M_recep domain-containing protein</fullName>
    </submittedName>
</protein>
<dbReference type="Pfam" id="PF07677">
    <property type="entry name" value="A2M_recep"/>
    <property type="match status" value="1"/>
</dbReference>
<dbReference type="AlphaFoldDB" id="A0A183AF20"/>
<name>A0A183AF20_9TREM</name>
<evidence type="ECO:0000313" key="2">
    <source>
        <dbReference type="EMBL" id="VDP75875.1"/>
    </source>
</evidence>
<dbReference type="OrthoDB" id="6259388at2759"/>
<dbReference type="SMART" id="SM01361">
    <property type="entry name" value="A2M_recep"/>
    <property type="match status" value="1"/>
</dbReference>
<dbReference type="SUPFAM" id="SSF48239">
    <property type="entry name" value="Terpenoid cyclases/Protein prenyltransferases"/>
    <property type="match status" value="1"/>
</dbReference>
<reference evidence="4" key="1">
    <citation type="submission" date="2016-06" db="UniProtKB">
        <authorList>
            <consortium name="WormBaseParasite"/>
        </authorList>
    </citation>
    <scope>IDENTIFICATION</scope>
</reference>
<evidence type="ECO:0000259" key="1">
    <source>
        <dbReference type="SMART" id="SM01361"/>
    </source>
</evidence>
<dbReference type="WBParaSite" id="ECPE_0000556801-mRNA-1">
    <property type="protein sequence ID" value="ECPE_0000556801-mRNA-1"/>
    <property type="gene ID" value="ECPE_0000556801"/>
</dbReference>
<evidence type="ECO:0000313" key="3">
    <source>
        <dbReference type="Proteomes" id="UP000272942"/>
    </source>
</evidence>
<dbReference type="InterPro" id="IPR009048">
    <property type="entry name" value="A-macroglobulin_rcpt-bd"/>
</dbReference>